<evidence type="ECO:0000313" key="1">
    <source>
        <dbReference type="EMBL" id="WEG09194.1"/>
    </source>
</evidence>
<dbReference type="Proteomes" id="UP001214553">
    <property type="component" value="Chromosome"/>
</dbReference>
<reference evidence="1 2" key="1">
    <citation type="submission" date="2023-03" db="EMBL/GenBank/DDBJ databases">
        <title>Genome sequence of Microbacterium sp. KACC 23027.</title>
        <authorList>
            <person name="Kim S."/>
            <person name="Heo J."/>
            <person name="Kwon S.-W."/>
        </authorList>
    </citation>
    <scope>NUCLEOTIDE SEQUENCE [LARGE SCALE GENOMIC DNA]</scope>
    <source>
        <strain evidence="1 2">KACC 23027</strain>
    </source>
</reference>
<name>A0ABY8BYC9_9MICO</name>
<protein>
    <submittedName>
        <fullName evidence="1">Glycosyltransferase</fullName>
        <ecNumber evidence="1">2.4.-.-</ecNumber>
    </submittedName>
</protein>
<proteinExistence type="predicted"/>
<dbReference type="EC" id="2.4.-.-" evidence="1"/>
<keyword evidence="2" id="KW-1185">Reference proteome</keyword>
<sequence length="382" mass="42195">MTDLVIFSLEPWDAVWRRNQYLIDGMLRRDADLRVLFVEPPRDVLYELRSGRGARRGSGVRTVGGYDGRLIAFQPTKWLPRTAGPLADTLLRSTLRRALRKANVTPNALWVNDPSWAMLVARSETPALYDMTDDWLEADRPAREHDRLVANERILMSRCAAVVACSSGLEASRRGIRPDIRLIPNAVDVARYRRPATRPADLAPGGTAVYVGTLHEDRLDVELVIETGQRLATVGATCVLVGPNALSAENTSRLHETPGVAVLGPRPYAEIPAYLQHADVLIVPHVVDEFTNSLDPLKLYEYRAVGRPIVSTPVAGFRERKDAAGLTICDRDTFSENVVTGVAARAATMTVDDVPDWADRVDAYAEVLRMVRDRGASGSIPR</sequence>
<dbReference type="PANTHER" id="PTHR12526">
    <property type="entry name" value="GLYCOSYLTRANSFERASE"/>
    <property type="match status" value="1"/>
</dbReference>
<gene>
    <name evidence="1" type="ORF">PU630_01120</name>
</gene>
<keyword evidence="1" id="KW-0808">Transferase</keyword>
<dbReference type="Pfam" id="PF13692">
    <property type="entry name" value="Glyco_trans_1_4"/>
    <property type="match status" value="1"/>
</dbReference>
<organism evidence="1 2">
    <name type="scientific">Microbacterium horticulturae</name>
    <dbReference type="NCBI Taxonomy" id="3028316"/>
    <lineage>
        <taxon>Bacteria</taxon>
        <taxon>Bacillati</taxon>
        <taxon>Actinomycetota</taxon>
        <taxon>Actinomycetes</taxon>
        <taxon>Micrococcales</taxon>
        <taxon>Microbacteriaceae</taxon>
        <taxon>Microbacterium</taxon>
    </lineage>
</organism>
<dbReference type="RefSeq" id="WP_275278518.1">
    <property type="nucleotide sequence ID" value="NZ_CP119108.1"/>
</dbReference>
<keyword evidence="1" id="KW-0328">Glycosyltransferase</keyword>
<dbReference type="EMBL" id="CP119108">
    <property type="protein sequence ID" value="WEG09194.1"/>
    <property type="molecule type" value="Genomic_DNA"/>
</dbReference>
<dbReference type="SUPFAM" id="SSF53756">
    <property type="entry name" value="UDP-Glycosyltransferase/glycogen phosphorylase"/>
    <property type="match status" value="1"/>
</dbReference>
<dbReference type="Gene3D" id="3.40.50.2000">
    <property type="entry name" value="Glycogen Phosphorylase B"/>
    <property type="match status" value="1"/>
</dbReference>
<accession>A0ABY8BYC9</accession>
<dbReference type="GO" id="GO:0016757">
    <property type="term" value="F:glycosyltransferase activity"/>
    <property type="evidence" value="ECO:0007669"/>
    <property type="project" value="UniProtKB-KW"/>
</dbReference>
<evidence type="ECO:0000313" key="2">
    <source>
        <dbReference type="Proteomes" id="UP001214553"/>
    </source>
</evidence>